<organism evidence="1 2">
    <name type="scientific">Oleiphilus messinensis</name>
    <dbReference type="NCBI Taxonomy" id="141451"/>
    <lineage>
        <taxon>Bacteria</taxon>
        <taxon>Pseudomonadati</taxon>
        <taxon>Pseudomonadota</taxon>
        <taxon>Gammaproteobacteria</taxon>
        <taxon>Oceanospirillales</taxon>
        <taxon>Oleiphilaceae</taxon>
        <taxon>Oleiphilus</taxon>
    </lineage>
</organism>
<dbReference type="AlphaFoldDB" id="A0A1Y0II80"/>
<dbReference type="RefSeq" id="WP_087463810.1">
    <property type="nucleotide sequence ID" value="NZ_CP021425.1"/>
</dbReference>
<dbReference type="Gene3D" id="3.10.129.10">
    <property type="entry name" value="Hotdog Thioesterase"/>
    <property type="match status" value="1"/>
</dbReference>
<dbReference type="InterPro" id="IPR029069">
    <property type="entry name" value="HotDog_dom_sf"/>
</dbReference>
<dbReference type="EMBL" id="CP021425">
    <property type="protein sequence ID" value="ARU59104.1"/>
    <property type="molecule type" value="Genomic_DNA"/>
</dbReference>
<dbReference type="CDD" id="cd03443">
    <property type="entry name" value="PaaI_thioesterase"/>
    <property type="match status" value="1"/>
</dbReference>
<dbReference type="Pfam" id="PF14539">
    <property type="entry name" value="DUF4442"/>
    <property type="match status" value="1"/>
</dbReference>
<dbReference type="KEGG" id="ome:OLMES_5120"/>
<proteinExistence type="predicted"/>
<protein>
    <recommendedName>
        <fullName evidence="3">Thioesterase</fullName>
    </recommendedName>
</protein>
<evidence type="ECO:0000313" key="2">
    <source>
        <dbReference type="Proteomes" id="UP000196027"/>
    </source>
</evidence>
<sequence length="186" mass="21079">MVFNTHDLSREFNQVLRNWALASDQADYQDGWLKRWSRKGACAALTKMVGLAIPFARRSGFEVVAVGPGYLKARIPFSLNKNHINTMYAGALFTLAELPGGILTLVNFSDDYYPLIKDLKMNYLKKATSDVTVEFRVSPEEMERLKREVLQNGKSNFLLKGELRDTSGEIVATSEGHYQMRSHSLR</sequence>
<keyword evidence="2" id="KW-1185">Reference proteome</keyword>
<dbReference type="Proteomes" id="UP000196027">
    <property type="component" value="Chromosome"/>
</dbReference>
<dbReference type="OrthoDB" id="3173842at2"/>
<evidence type="ECO:0000313" key="1">
    <source>
        <dbReference type="EMBL" id="ARU59104.1"/>
    </source>
</evidence>
<accession>A0A1Y0II80</accession>
<evidence type="ECO:0008006" key="3">
    <source>
        <dbReference type="Google" id="ProtNLM"/>
    </source>
</evidence>
<gene>
    <name evidence="1" type="ORF">OLMES_5120</name>
</gene>
<reference evidence="1 2" key="1">
    <citation type="submission" date="2017-05" db="EMBL/GenBank/DDBJ databases">
        <title>Genomic insights into alkan degradation activity of Oleiphilus messinensis.</title>
        <authorList>
            <person name="Kozyavkin S.A."/>
            <person name="Slesarev A.I."/>
            <person name="Golyshin P.N."/>
            <person name="Korzhenkov A."/>
            <person name="Golyshina O.N."/>
            <person name="Toshchakov S.V."/>
        </authorList>
    </citation>
    <scope>NUCLEOTIDE SEQUENCE [LARGE SCALE GENOMIC DNA]</scope>
    <source>
        <strain evidence="1 2">ME102</strain>
    </source>
</reference>
<name>A0A1Y0II80_9GAMM</name>
<dbReference type="InterPro" id="IPR027961">
    <property type="entry name" value="DUF4442"/>
</dbReference>
<dbReference type="SUPFAM" id="SSF54637">
    <property type="entry name" value="Thioesterase/thiol ester dehydrase-isomerase"/>
    <property type="match status" value="1"/>
</dbReference>